<dbReference type="SUPFAM" id="SSF56112">
    <property type="entry name" value="Protein kinase-like (PK-like)"/>
    <property type="match status" value="1"/>
</dbReference>
<keyword evidence="3" id="KW-0067">ATP-binding</keyword>
<sequence length="100" mass="10916">MEGNSRTSNSTKLLSAGNSEANMMKQRHKVERESNIREVGEGEPESSSNEQEGWDDSCNILLDDNMTAKVSDFGLSKLAVDGNSYVSSIVRGTLGYLDPE</sequence>
<dbReference type="STRING" id="59895.A0A103XHR0"/>
<feature type="domain" description="Protein kinase" evidence="5">
    <location>
        <begin position="1"/>
        <end position="100"/>
    </location>
</feature>
<keyword evidence="2" id="KW-0547">Nucleotide-binding</keyword>
<gene>
    <name evidence="6" type="ORF">Ccrd_007006</name>
</gene>
<dbReference type="PANTHER" id="PTHR47989">
    <property type="entry name" value="OS01G0750732 PROTEIN"/>
    <property type="match status" value="1"/>
</dbReference>
<feature type="compositionally biased region" description="Basic and acidic residues" evidence="4">
    <location>
        <begin position="30"/>
        <end position="40"/>
    </location>
</feature>
<evidence type="ECO:0000256" key="2">
    <source>
        <dbReference type="ARBA" id="ARBA00022741"/>
    </source>
</evidence>
<keyword evidence="6" id="KW-0418">Kinase</keyword>
<dbReference type="PROSITE" id="PS50011">
    <property type="entry name" value="PROTEIN_KINASE_DOM"/>
    <property type="match status" value="1"/>
</dbReference>
<dbReference type="GO" id="GO:0004674">
    <property type="term" value="F:protein serine/threonine kinase activity"/>
    <property type="evidence" value="ECO:0007669"/>
    <property type="project" value="UniProtKB-KW"/>
</dbReference>
<dbReference type="InterPro" id="IPR011009">
    <property type="entry name" value="Kinase-like_dom_sf"/>
</dbReference>
<protein>
    <submittedName>
        <fullName evidence="6">Protein kinase, catalytic domain-containing protein</fullName>
    </submittedName>
</protein>
<dbReference type="GO" id="GO:0005524">
    <property type="term" value="F:ATP binding"/>
    <property type="evidence" value="ECO:0007669"/>
    <property type="project" value="UniProtKB-KW"/>
</dbReference>
<comment type="caution">
    <text evidence="6">The sequence shown here is derived from an EMBL/GenBank/DDBJ whole genome shotgun (WGS) entry which is preliminary data.</text>
</comment>
<feature type="compositionally biased region" description="Polar residues" evidence="4">
    <location>
        <begin position="1"/>
        <end position="21"/>
    </location>
</feature>
<dbReference type="EMBL" id="LEKV01005086">
    <property type="protein sequence ID" value="KVH90981.1"/>
    <property type="molecule type" value="Genomic_DNA"/>
</dbReference>
<evidence type="ECO:0000313" key="7">
    <source>
        <dbReference type="Proteomes" id="UP000243975"/>
    </source>
</evidence>
<keyword evidence="1" id="KW-0723">Serine/threonine-protein kinase</keyword>
<keyword evidence="6" id="KW-0808">Transferase</keyword>
<organism evidence="6 7">
    <name type="scientific">Cynara cardunculus var. scolymus</name>
    <name type="common">Globe artichoke</name>
    <name type="synonym">Cynara scolymus</name>
    <dbReference type="NCBI Taxonomy" id="59895"/>
    <lineage>
        <taxon>Eukaryota</taxon>
        <taxon>Viridiplantae</taxon>
        <taxon>Streptophyta</taxon>
        <taxon>Embryophyta</taxon>
        <taxon>Tracheophyta</taxon>
        <taxon>Spermatophyta</taxon>
        <taxon>Magnoliopsida</taxon>
        <taxon>eudicotyledons</taxon>
        <taxon>Gunneridae</taxon>
        <taxon>Pentapetalae</taxon>
        <taxon>asterids</taxon>
        <taxon>campanulids</taxon>
        <taxon>Asterales</taxon>
        <taxon>Asteraceae</taxon>
        <taxon>Carduoideae</taxon>
        <taxon>Cardueae</taxon>
        <taxon>Carduinae</taxon>
        <taxon>Cynara</taxon>
    </lineage>
</organism>
<name>A0A103XHR0_CYNCS</name>
<dbReference type="Gramene" id="KVH90981">
    <property type="protein sequence ID" value="KVH90981"/>
    <property type="gene ID" value="Ccrd_007006"/>
</dbReference>
<reference evidence="6 7" key="1">
    <citation type="journal article" date="2016" name="Sci. Rep.">
        <title>The genome sequence of the outbreeding globe artichoke constructed de novo incorporating a phase-aware low-pass sequencing strategy of F1 progeny.</title>
        <authorList>
            <person name="Scaglione D."/>
            <person name="Reyes-Chin-Wo S."/>
            <person name="Acquadro A."/>
            <person name="Froenicke L."/>
            <person name="Portis E."/>
            <person name="Beitel C."/>
            <person name="Tirone M."/>
            <person name="Mauro R."/>
            <person name="Lo Monaco A."/>
            <person name="Mauromicale G."/>
            <person name="Faccioli P."/>
            <person name="Cattivelli L."/>
            <person name="Rieseberg L."/>
            <person name="Michelmore R."/>
            <person name="Lanteri S."/>
        </authorList>
    </citation>
    <scope>NUCLEOTIDE SEQUENCE [LARGE SCALE GENOMIC DNA]</scope>
    <source>
        <strain evidence="6">2C</strain>
    </source>
</reference>
<keyword evidence="7" id="KW-1185">Reference proteome</keyword>
<dbReference type="Gene3D" id="1.10.510.10">
    <property type="entry name" value="Transferase(Phosphotransferase) domain 1"/>
    <property type="match status" value="1"/>
</dbReference>
<accession>A0A103XHR0</accession>
<evidence type="ECO:0000256" key="4">
    <source>
        <dbReference type="SAM" id="MobiDB-lite"/>
    </source>
</evidence>
<evidence type="ECO:0000256" key="1">
    <source>
        <dbReference type="ARBA" id="ARBA00022527"/>
    </source>
</evidence>
<dbReference type="InterPro" id="IPR000719">
    <property type="entry name" value="Prot_kinase_dom"/>
</dbReference>
<proteinExistence type="predicted"/>
<feature type="region of interest" description="Disordered" evidence="4">
    <location>
        <begin position="1"/>
        <end position="57"/>
    </location>
</feature>
<evidence type="ECO:0000256" key="3">
    <source>
        <dbReference type="ARBA" id="ARBA00022840"/>
    </source>
</evidence>
<evidence type="ECO:0000313" key="6">
    <source>
        <dbReference type="EMBL" id="KVH90981.1"/>
    </source>
</evidence>
<dbReference type="Proteomes" id="UP000243975">
    <property type="component" value="Unassembled WGS sequence"/>
</dbReference>
<dbReference type="PANTHER" id="PTHR47989:SF66">
    <property type="entry name" value="DNA HELICASE"/>
    <property type="match status" value="1"/>
</dbReference>
<dbReference type="AlphaFoldDB" id="A0A103XHR0"/>
<evidence type="ECO:0000259" key="5">
    <source>
        <dbReference type="PROSITE" id="PS50011"/>
    </source>
</evidence>